<dbReference type="EMBL" id="JAEKNR010000185">
    <property type="protein sequence ID" value="MBJ7600060.1"/>
    <property type="molecule type" value="Genomic_DNA"/>
</dbReference>
<dbReference type="Proteomes" id="UP000612893">
    <property type="component" value="Unassembled WGS sequence"/>
</dbReference>
<organism evidence="2 3">
    <name type="scientific">Candidatus Nephthysia bennettiae</name>
    <dbReference type="NCBI Taxonomy" id="3127016"/>
    <lineage>
        <taxon>Bacteria</taxon>
        <taxon>Bacillati</taxon>
        <taxon>Candidatus Dormiibacterota</taxon>
        <taxon>Candidatus Dormibacteria</taxon>
        <taxon>Candidatus Dormibacterales</taxon>
        <taxon>Candidatus Dormibacteraceae</taxon>
        <taxon>Candidatus Nephthysia</taxon>
    </lineage>
</organism>
<protein>
    <recommendedName>
        <fullName evidence="1">ESAT-6-like protein</fullName>
    </recommendedName>
</protein>
<dbReference type="RefSeq" id="WP_338203746.1">
    <property type="nucleotide sequence ID" value="NZ_JAEKNR010000185.1"/>
</dbReference>
<name>A0A934KD95_9BACT</name>
<dbReference type="InterPro" id="IPR010310">
    <property type="entry name" value="T7SS_ESAT-6-like"/>
</dbReference>
<keyword evidence="3" id="KW-1185">Reference proteome</keyword>
<dbReference type="Gene3D" id="1.10.287.1060">
    <property type="entry name" value="ESAT-6-like"/>
    <property type="match status" value="1"/>
</dbReference>
<evidence type="ECO:0000313" key="2">
    <source>
        <dbReference type="EMBL" id="MBJ7600060.1"/>
    </source>
</evidence>
<reference evidence="2" key="1">
    <citation type="submission" date="2020-10" db="EMBL/GenBank/DDBJ databases">
        <title>Ca. Dormibacterota MAGs.</title>
        <authorList>
            <person name="Montgomery K."/>
        </authorList>
    </citation>
    <scope>NUCLEOTIDE SEQUENCE [LARGE SCALE GENOMIC DNA]</scope>
    <source>
        <strain evidence="2">SC8812_S17_10</strain>
    </source>
</reference>
<evidence type="ECO:0000256" key="1">
    <source>
        <dbReference type="RuleBase" id="RU362001"/>
    </source>
</evidence>
<evidence type="ECO:0000313" key="3">
    <source>
        <dbReference type="Proteomes" id="UP000612893"/>
    </source>
</evidence>
<comment type="caution">
    <text evidence="2">The sequence shown here is derived from an EMBL/GenBank/DDBJ whole genome shotgun (WGS) entry which is preliminary data.</text>
</comment>
<dbReference type="Pfam" id="PF06013">
    <property type="entry name" value="WXG100"/>
    <property type="match status" value="1"/>
</dbReference>
<dbReference type="NCBIfam" id="TIGR03930">
    <property type="entry name" value="WXG100_ESAT6"/>
    <property type="match status" value="1"/>
</dbReference>
<proteinExistence type="inferred from homology"/>
<dbReference type="AlphaFoldDB" id="A0A934KD95"/>
<dbReference type="InterPro" id="IPR036689">
    <property type="entry name" value="ESAT-6-like_sf"/>
</dbReference>
<sequence>MADGHIRVTFESVMGAAGDTDAIAGQIEQQLGELKGYLAPMVSSWSGQASSDYQSLQARWDTSAADLNAVLRQIASALRTAHGNYRLAETQNSSIWG</sequence>
<comment type="similarity">
    <text evidence="1">Belongs to the WXG100 family.</text>
</comment>
<accession>A0A934KD95</accession>
<gene>
    <name evidence="2" type="ORF">JF922_18530</name>
</gene>
<dbReference type="SUPFAM" id="SSF140453">
    <property type="entry name" value="EsxAB dimer-like"/>
    <property type="match status" value="1"/>
</dbReference>